<dbReference type="CDD" id="cd00093">
    <property type="entry name" value="HTH_XRE"/>
    <property type="match status" value="1"/>
</dbReference>
<dbReference type="SUPFAM" id="SSF47413">
    <property type="entry name" value="lambda repressor-like DNA-binding domains"/>
    <property type="match status" value="1"/>
</dbReference>
<evidence type="ECO:0000256" key="1">
    <source>
        <dbReference type="ARBA" id="ARBA00023125"/>
    </source>
</evidence>
<dbReference type="PANTHER" id="PTHR46558:SF4">
    <property type="entry name" value="DNA-BIDING PHAGE PROTEIN"/>
    <property type="match status" value="1"/>
</dbReference>
<dbReference type="GO" id="GO:0003677">
    <property type="term" value="F:DNA binding"/>
    <property type="evidence" value="ECO:0007669"/>
    <property type="project" value="UniProtKB-KW"/>
</dbReference>
<dbReference type="EMBL" id="JAGSND010000003">
    <property type="protein sequence ID" value="MBR0597513.1"/>
    <property type="molecule type" value="Genomic_DNA"/>
</dbReference>
<reference evidence="3" key="1">
    <citation type="submission" date="2021-04" db="EMBL/GenBank/DDBJ databases">
        <title>Sinoanaerobacter chloroacetimidivorans sp. nov., an obligate anaerobic bacterium isolated from anaerobic sludge.</title>
        <authorList>
            <person name="Bao Y."/>
        </authorList>
    </citation>
    <scope>NUCLEOTIDE SEQUENCE</scope>
    <source>
        <strain evidence="3">BAD-6</strain>
    </source>
</reference>
<keyword evidence="1" id="KW-0238">DNA-binding</keyword>
<dbReference type="SMART" id="SM00530">
    <property type="entry name" value="HTH_XRE"/>
    <property type="match status" value="1"/>
</dbReference>
<dbReference type="Gene3D" id="1.10.260.40">
    <property type="entry name" value="lambda repressor-like DNA-binding domains"/>
    <property type="match status" value="1"/>
</dbReference>
<comment type="caution">
    <text evidence="3">The sequence shown here is derived from an EMBL/GenBank/DDBJ whole genome shotgun (WGS) entry which is preliminary data.</text>
</comment>
<name>A0A8J7W1L0_9FIRM</name>
<dbReference type="InterPro" id="IPR001387">
    <property type="entry name" value="Cro/C1-type_HTH"/>
</dbReference>
<evidence type="ECO:0000313" key="3">
    <source>
        <dbReference type="EMBL" id="MBR0597513.1"/>
    </source>
</evidence>
<dbReference type="InterPro" id="IPR010982">
    <property type="entry name" value="Lambda_DNA-bd_dom_sf"/>
</dbReference>
<proteinExistence type="predicted"/>
<dbReference type="Proteomes" id="UP000675664">
    <property type="component" value="Unassembled WGS sequence"/>
</dbReference>
<protein>
    <submittedName>
        <fullName evidence="3">Helix-turn-helix transcriptional regulator</fullName>
    </submittedName>
</protein>
<feature type="domain" description="HTH cro/C1-type" evidence="2">
    <location>
        <begin position="12"/>
        <end position="66"/>
    </location>
</feature>
<organism evidence="3 4">
    <name type="scientific">Sinanaerobacter chloroacetimidivorans</name>
    <dbReference type="NCBI Taxonomy" id="2818044"/>
    <lineage>
        <taxon>Bacteria</taxon>
        <taxon>Bacillati</taxon>
        <taxon>Bacillota</taxon>
        <taxon>Clostridia</taxon>
        <taxon>Peptostreptococcales</taxon>
        <taxon>Anaerovoracaceae</taxon>
        <taxon>Sinanaerobacter</taxon>
    </lineage>
</organism>
<dbReference type="PANTHER" id="PTHR46558">
    <property type="entry name" value="TRACRIPTIONAL REGULATORY PROTEIN-RELATED-RELATED"/>
    <property type="match status" value="1"/>
</dbReference>
<accession>A0A8J7W1L0</accession>
<evidence type="ECO:0000259" key="2">
    <source>
        <dbReference type="PROSITE" id="PS50943"/>
    </source>
</evidence>
<dbReference type="PROSITE" id="PS50943">
    <property type="entry name" value="HTH_CROC1"/>
    <property type="match status" value="1"/>
</dbReference>
<keyword evidence="4" id="KW-1185">Reference proteome</keyword>
<evidence type="ECO:0000313" key="4">
    <source>
        <dbReference type="Proteomes" id="UP000675664"/>
    </source>
</evidence>
<gene>
    <name evidence="3" type="ORF">KCX82_06500</name>
</gene>
<dbReference type="AlphaFoldDB" id="A0A8J7W1L0"/>
<sequence length="123" mass="14430">MDQINSIARNNIKLYRKMRKMTQKELAEALDVTHSSVSAWEIGKNSIDMERLNDICRILNVSLVEILTENEDEEKVQKDEENKQLIEYVERRPEVKRLLKTTMDSRSDDVVVAIKLLEALKKR</sequence>
<reference evidence="3" key="2">
    <citation type="submission" date="2021-04" db="EMBL/GenBank/DDBJ databases">
        <authorList>
            <person name="Liu J."/>
        </authorList>
    </citation>
    <scope>NUCLEOTIDE SEQUENCE</scope>
    <source>
        <strain evidence="3">BAD-6</strain>
    </source>
</reference>
<dbReference type="Pfam" id="PF01381">
    <property type="entry name" value="HTH_3"/>
    <property type="match status" value="1"/>
</dbReference>